<reference evidence="2 3" key="1">
    <citation type="submission" date="2017-12" db="EMBL/GenBank/DDBJ databases">
        <title>Confluentibacter flavum sp. nov., isolated from the saline lake.</title>
        <authorList>
            <person name="Yu L."/>
        </authorList>
    </citation>
    <scope>NUCLEOTIDE SEQUENCE [LARGE SCALE GENOMIC DNA]</scope>
    <source>
        <strain evidence="2 3">3B</strain>
    </source>
</reference>
<evidence type="ECO:0000313" key="2">
    <source>
        <dbReference type="EMBL" id="PKQ46141.1"/>
    </source>
</evidence>
<dbReference type="Proteomes" id="UP000233435">
    <property type="component" value="Unassembled WGS sequence"/>
</dbReference>
<proteinExistence type="predicted"/>
<comment type="caution">
    <text evidence="2">The sequence shown here is derived from an EMBL/GenBank/DDBJ whole genome shotgun (WGS) entry which is preliminary data.</text>
</comment>
<dbReference type="AlphaFoldDB" id="A0A2N3HMH2"/>
<evidence type="ECO:0000256" key="1">
    <source>
        <dbReference type="SAM" id="SignalP"/>
    </source>
</evidence>
<accession>A0A2N3HMH2</accession>
<sequence length="121" mass="13507">MSRFLYIVCLTLFGFILIPTNSYACGTSREKSERTCTKDKLANSDIQDCCKQADSSHSEKGCDGICSNAGCHCPSVFSNVTNPLFTKLVQVKFIETTTNLYYQETYYSSGFLSIWQPPKIG</sequence>
<feature type="signal peptide" evidence="1">
    <location>
        <begin position="1"/>
        <end position="24"/>
    </location>
</feature>
<evidence type="ECO:0000313" key="3">
    <source>
        <dbReference type="Proteomes" id="UP000233435"/>
    </source>
</evidence>
<keyword evidence="1" id="KW-0732">Signal</keyword>
<feature type="chain" id="PRO_5014852562" evidence="1">
    <location>
        <begin position="25"/>
        <end position="121"/>
    </location>
</feature>
<name>A0A2N3HMH2_9FLAO</name>
<dbReference type="RefSeq" id="WP_106658417.1">
    <property type="nucleotide sequence ID" value="NZ_PJEO01000014.1"/>
</dbReference>
<gene>
    <name evidence="2" type="ORF">CSW08_02925</name>
</gene>
<dbReference type="OrthoDB" id="713940at2"/>
<organism evidence="2 3">
    <name type="scientific">Confluentibacter flavum</name>
    <dbReference type="NCBI Taxonomy" id="1909700"/>
    <lineage>
        <taxon>Bacteria</taxon>
        <taxon>Pseudomonadati</taxon>
        <taxon>Bacteroidota</taxon>
        <taxon>Flavobacteriia</taxon>
        <taxon>Flavobacteriales</taxon>
        <taxon>Flavobacteriaceae</taxon>
        <taxon>Confluentibacter</taxon>
    </lineage>
</organism>
<protein>
    <submittedName>
        <fullName evidence="2">Uncharacterized protein</fullName>
    </submittedName>
</protein>
<keyword evidence="3" id="KW-1185">Reference proteome</keyword>
<dbReference type="EMBL" id="PJEO01000014">
    <property type="protein sequence ID" value="PKQ46141.1"/>
    <property type="molecule type" value="Genomic_DNA"/>
</dbReference>